<accession>A0A848LBT1</accession>
<organism evidence="4 5">
    <name type="scientific">Pyxidicoccus fallax</name>
    <dbReference type="NCBI Taxonomy" id="394095"/>
    <lineage>
        <taxon>Bacteria</taxon>
        <taxon>Pseudomonadati</taxon>
        <taxon>Myxococcota</taxon>
        <taxon>Myxococcia</taxon>
        <taxon>Myxococcales</taxon>
        <taxon>Cystobacterineae</taxon>
        <taxon>Myxococcaceae</taxon>
        <taxon>Pyxidicoccus</taxon>
    </lineage>
</organism>
<gene>
    <name evidence="4" type="ORF">HG543_05355</name>
</gene>
<feature type="chain" id="PRO_5032763509" evidence="2">
    <location>
        <begin position="27"/>
        <end position="599"/>
    </location>
</feature>
<evidence type="ECO:0000256" key="1">
    <source>
        <dbReference type="ARBA" id="ARBA00022729"/>
    </source>
</evidence>
<dbReference type="InterPro" id="IPR051398">
    <property type="entry name" value="Polysacch_Deacetylase"/>
</dbReference>
<dbReference type="Gene3D" id="3.20.20.370">
    <property type="entry name" value="Glycoside hydrolase/deacetylase"/>
    <property type="match status" value="1"/>
</dbReference>
<proteinExistence type="predicted"/>
<dbReference type="SUPFAM" id="SSF49785">
    <property type="entry name" value="Galactose-binding domain-like"/>
    <property type="match status" value="1"/>
</dbReference>
<dbReference type="PANTHER" id="PTHR34216:SF11">
    <property type="entry name" value="CHITOOLIGOSACCHARIDE DEACETYLASE"/>
    <property type="match status" value="1"/>
</dbReference>
<sequence length="599" mass="63480">MPRVCVLFGLSTLLVLLGGRTREAHAQTPAPVVVSFTFDDGRANQAEGRALLARHGMRGTFYVNSGRIGQSTRLTLAQLQAFQAEGHEIGGHTVSHPRLTDLDPGEQARQICDERVALSAAGLTVTSFAYPYGALDATTRRLVMECGYNSGRDSAGLLSPGGCANCPVAELVPPRDPYVIRVFSSVDSTTTLQDLQDAVTRAEQGGGGWVTFVIHDVCDGCGSLSITPATLDAFLAWLAPRAVQGTTVRTVHEVMGGPVHPPVPGPPPPERPDASQLLFNPSLEEDANGDALPDCWMRKSYGDVTAVWSEPGDAPDGSRAAQVTITRHVSGDVKLISSQDLGACAPPARPGHRYRARALYRTDGPARFAAYYRTAAGGWVWWAQGPLLPHSASYVTAEWTTPPAPAEATAISVGLSLIGPGTLAMDAHALEDLTPLRPVIRFGDTWKYEASGLDPGAGWYLAGFDDSAWGSGAGQLGYGDRDETTVLPATTPAQTSVYFRKKVTLDGPAVDVTLSAIFDDGIAVWVNGTLVLTRNMGVGTAHAKYATASAENERVDVTLPPEVFVQGENTVSVMVKQNGRTSPDLSFDLKVDVARAPPG</sequence>
<name>A0A848LBT1_9BACT</name>
<protein>
    <submittedName>
        <fullName evidence="4">Polysaccharide deacetylase family protein</fullName>
    </submittedName>
</protein>
<dbReference type="InterPro" id="IPR002509">
    <property type="entry name" value="NODB_dom"/>
</dbReference>
<evidence type="ECO:0000259" key="3">
    <source>
        <dbReference type="PROSITE" id="PS51677"/>
    </source>
</evidence>
<evidence type="ECO:0000313" key="5">
    <source>
        <dbReference type="Proteomes" id="UP000518300"/>
    </source>
</evidence>
<dbReference type="PROSITE" id="PS51677">
    <property type="entry name" value="NODB"/>
    <property type="match status" value="1"/>
</dbReference>
<dbReference type="InterPro" id="IPR008979">
    <property type="entry name" value="Galactose-bd-like_sf"/>
</dbReference>
<feature type="signal peptide" evidence="2">
    <location>
        <begin position="1"/>
        <end position="26"/>
    </location>
</feature>
<dbReference type="Gene3D" id="2.60.120.260">
    <property type="entry name" value="Galactose-binding domain-like"/>
    <property type="match status" value="2"/>
</dbReference>
<dbReference type="CDD" id="cd10967">
    <property type="entry name" value="CE4_GLA_like_6s"/>
    <property type="match status" value="1"/>
</dbReference>
<feature type="domain" description="NodB homology" evidence="3">
    <location>
        <begin position="32"/>
        <end position="251"/>
    </location>
</feature>
<dbReference type="Proteomes" id="UP000518300">
    <property type="component" value="Unassembled WGS sequence"/>
</dbReference>
<dbReference type="Pfam" id="PF01522">
    <property type="entry name" value="Polysacc_deac_1"/>
    <property type="match status" value="1"/>
</dbReference>
<dbReference type="EMBL" id="JABBJJ010000016">
    <property type="protein sequence ID" value="NMO14285.1"/>
    <property type="molecule type" value="Genomic_DNA"/>
</dbReference>
<dbReference type="RefSeq" id="WP_169343586.1">
    <property type="nucleotide sequence ID" value="NZ_JABBJJ010000016.1"/>
</dbReference>
<comment type="caution">
    <text evidence="4">The sequence shown here is derived from an EMBL/GenBank/DDBJ whole genome shotgun (WGS) entry which is preliminary data.</text>
</comment>
<keyword evidence="1 2" id="KW-0732">Signal</keyword>
<dbReference type="SUPFAM" id="SSF88713">
    <property type="entry name" value="Glycoside hydrolase/deacetylase"/>
    <property type="match status" value="1"/>
</dbReference>
<evidence type="ECO:0000313" key="4">
    <source>
        <dbReference type="EMBL" id="NMO14285.1"/>
    </source>
</evidence>
<dbReference type="PANTHER" id="PTHR34216">
    <property type="match status" value="1"/>
</dbReference>
<reference evidence="4 5" key="1">
    <citation type="submission" date="2020-04" db="EMBL/GenBank/DDBJ databases">
        <title>Draft genome of Pyxidicoccus fallax type strain.</title>
        <authorList>
            <person name="Whitworth D.E."/>
        </authorList>
    </citation>
    <scope>NUCLEOTIDE SEQUENCE [LARGE SCALE GENOMIC DNA]</scope>
    <source>
        <strain evidence="4 5">DSM 14698</strain>
    </source>
</reference>
<dbReference type="GO" id="GO:0005975">
    <property type="term" value="P:carbohydrate metabolic process"/>
    <property type="evidence" value="ECO:0007669"/>
    <property type="project" value="InterPro"/>
</dbReference>
<keyword evidence="5" id="KW-1185">Reference proteome</keyword>
<dbReference type="InterPro" id="IPR011330">
    <property type="entry name" value="Glyco_hydro/deAcase_b/a-brl"/>
</dbReference>
<dbReference type="GO" id="GO:0016810">
    <property type="term" value="F:hydrolase activity, acting on carbon-nitrogen (but not peptide) bonds"/>
    <property type="evidence" value="ECO:0007669"/>
    <property type="project" value="InterPro"/>
</dbReference>
<evidence type="ECO:0000256" key="2">
    <source>
        <dbReference type="SAM" id="SignalP"/>
    </source>
</evidence>
<dbReference type="AlphaFoldDB" id="A0A848LBT1"/>